<comment type="similarity">
    <text evidence="2">Belongs to the UPF0126 family.</text>
</comment>
<keyword evidence="5 7" id="KW-1133">Transmembrane helix</keyword>
<organism evidence="9 10">
    <name type="scientific">Desulfoprunum benzoelyticum</name>
    <dbReference type="NCBI Taxonomy" id="1506996"/>
    <lineage>
        <taxon>Bacteria</taxon>
        <taxon>Pseudomonadati</taxon>
        <taxon>Thermodesulfobacteriota</taxon>
        <taxon>Desulfobulbia</taxon>
        <taxon>Desulfobulbales</taxon>
        <taxon>Desulfobulbaceae</taxon>
        <taxon>Desulfoprunum</taxon>
    </lineage>
</organism>
<dbReference type="AlphaFoldDB" id="A0A840UP92"/>
<feature type="transmembrane region" description="Helical" evidence="7">
    <location>
        <begin position="116"/>
        <end position="135"/>
    </location>
</feature>
<evidence type="ECO:0000256" key="2">
    <source>
        <dbReference type="ARBA" id="ARBA00008193"/>
    </source>
</evidence>
<feature type="domain" description="Glycine transporter" evidence="8">
    <location>
        <begin position="90"/>
        <end position="163"/>
    </location>
</feature>
<evidence type="ECO:0000256" key="3">
    <source>
        <dbReference type="ARBA" id="ARBA00022475"/>
    </source>
</evidence>
<feature type="domain" description="Glycine transporter" evidence="8">
    <location>
        <begin position="4"/>
        <end position="77"/>
    </location>
</feature>
<accession>A0A840UP92</accession>
<dbReference type="Pfam" id="PF03458">
    <property type="entry name" value="Gly_transporter"/>
    <property type="match status" value="2"/>
</dbReference>
<reference evidence="9 10" key="1">
    <citation type="submission" date="2020-08" db="EMBL/GenBank/DDBJ databases">
        <title>Genomic Encyclopedia of Type Strains, Phase IV (KMG-IV): sequencing the most valuable type-strain genomes for metagenomic binning, comparative biology and taxonomic classification.</title>
        <authorList>
            <person name="Goeker M."/>
        </authorList>
    </citation>
    <scope>NUCLEOTIDE SEQUENCE [LARGE SCALE GENOMIC DNA]</scope>
    <source>
        <strain evidence="9 10">DSM 28570</strain>
    </source>
</reference>
<comment type="subcellular location">
    <subcellularLocation>
        <location evidence="1">Cell membrane</location>
        <topology evidence="1">Multi-pass membrane protein</topology>
    </subcellularLocation>
</comment>
<dbReference type="RefSeq" id="WP_183349237.1">
    <property type="nucleotide sequence ID" value="NZ_JACHEO010000004.1"/>
</dbReference>
<keyword evidence="6 7" id="KW-0472">Membrane</keyword>
<keyword evidence="3" id="KW-1003">Cell membrane</keyword>
<evidence type="ECO:0000256" key="6">
    <source>
        <dbReference type="ARBA" id="ARBA00023136"/>
    </source>
</evidence>
<dbReference type="InterPro" id="IPR005115">
    <property type="entry name" value="Gly_transporter"/>
</dbReference>
<keyword evidence="10" id="KW-1185">Reference proteome</keyword>
<name>A0A840UP92_9BACT</name>
<keyword evidence="4 7" id="KW-0812">Transmembrane</keyword>
<evidence type="ECO:0000256" key="7">
    <source>
        <dbReference type="SAM" id="Phobius"/>
    </source>
</evidence>
<comment type="caution">
    <text evidence="9">The sequence shown here is derived from an EMBL/GenBank/DDBJ whole genome shotgun (WGS) entry which is preliminary data.</text>
</comment>
<dbReference type="PANTHER" id="PTHR30506">
    <property type="entry name" value="INNER MEMBRANE PROTEIN"/>
    <property type="match status" value="1"/>
</dbReference>
<gene>
    <name evidence="9" type="ORF">HNQ81_001171</name>
</gene>
<evidence type="ECO:0000313" key="10">
    <source>
        <dbReference type="Proteomes" id="UP000539642"/>
    </source>
</evidence>
<evidence type="ECO:0000313" key="9">
    <source>
        <dbReference type="EMBL" id="MBB5347455.1"/>
    </source>
</evidence>
<dbReference type="PANTHER" id="PTHR30506:SF3">
    <property type="entry name" value="UPF0126 INNER MEMBRANE PROTEIN YADS-RELATED"/>
    <property type="match status" value="1"/>
</dbReference>
<evidence type="ECO:0000256" key="5">
    <source>
        <dbReference type="ARBA" id="ARBA00022989"/>
    </source>
</evidence>
<feature type="transmembrane region" description="Helical" evidence="7">
    <location>
        <begin position="55"/>
        <end position="78"/>
    </location>
</feature>
<proteinExistence type="inferred from homology"/>
<protein>
    <submittedName>
        <fullName evidence="9">Putative membrane protein YeiH</fullName>
    </submittedName>
</protein>
<evidence type="ECO:0000259" key="8">
    <source>
        <dbReference type="Pfam" id="PF03458"/>
    </source>
</evidence>
<feature type="transmembrane region" description="Helical" evidence="7">
    <location>
        <begin position="174"/>
        <end position="194"/>
    </location>
</feature>
<sequence length="204" mass="21888">MTYILGMLAIAVFAVTGVVAGGRKGMDILTIVILGNVTAIGGGTLRDIILDVNPIYWIADLTYLWVSTGASIAAFFLVPKISRTFRLLEYADGLGLAMFAVLATEKTLLLGFSGPVAVLMGMITGISGGMLRDILTARMPLLFGRELYATPVIVGCSLYVVCHGSVGAGWYDQLFAISVIFAFRAAAIRWGLYYPGWLTYTGNR</sequence>
<evidence type="ECO:0000256" key="1">
    <source>
        <dbReference type="ARBA" id="ARBA00004651"/>
    </source>
</evidence>
<dbReference type="GO" id="GO:0005886">
    <property type="term" value="C:plasma membrane"/>
    <property type="evidence" value="ECO:0007669"/>
    <property type="project" value="UniProtKB-SubCell"/>
</dbReference>
<dbReference type="EMBL" id="JACHEO010000004">
    <property type="protein sequence ID" value="MBB5347455.1"/>
    <property type="molecule type" value="Genomic_DNA"/>
</dbReference>
<dbReference type="Proteomes" id="UP000539642">
    <property type="component" value="Unassembled WGS sequence"/>
</dbReference>
<evidence type="ECO:0000256" key="4">
    <source>
        <dbReference type="ARBA" id="ARBA00022692"/>
    </source>
</evidence>
<feature type="transmembrane region" description="Helical" evidence="7">
    <location>
        <begin position="147"/>
        <end position="168"/>
    </location>
</feature>